<evidence type="ECO:0000256" key="4">
    <source>
        <dbReference type="ARBA" id="ARBA00005336"/>
    </source>
</evidence>
<dbReference type="SUPFAM" id="SSF52279">
    <property type="entry name" value="Beta-D-glucan exohydrolase, C-terminal domain"/>
    <property type="match status" value="1"/>
</dbReference>
<gene>
    <name evidence="21" type="ORF">DDE83_001708</name>
</gene>
<comment type="caution">
    <text evidence="21">The sequence shown here is derived from an EMBL/GenBank/DDBJ whole genome shotgun (WGS) entry which is preliminary data.</text>
</comment>
<dbReference type="PANTHER" id="PTHR42715:SF12">
    <property type="entry name" value="BETA-GLUCOSIDASE G-RELATED"/>
    <property type="match status" value="1"/>
</dbReference>
<dbReference type="Pfam" id="PF00933">
    <property type="entry name" value="Glyco_hydro_3"/>
    <property type="match status" value="1"/>
</dbReference>
<comment type="function">
    <text evidence="14">Beta-glucosidases are one of a number of cellulolytic enzymes involved in the degradation of cellulosic biomass. Catalyzes the last step releasing glucose from the inhibitory cellobiose.</text>
</comment>
<organism evidence="21 22">
    <name type="scientific">Stemphylium lycopersici</name>
    <name type="common">Tomato gray leaf spot disease fungus</name>
    <name type="synonym">Thyrospora lycopersici</name>
    <dbReference type="NCBI Taxonomy" id="183478"/>
    <lineage>
        <taxon>Eukaryota</taxon>
        <taxon>Fungi</taxon>
        <taxon>Dikarya</taxon>
        <taxon>Ascomycota</taxon>
        <taxon>Pezizomycotina</taxon>
        <taxon>Dothideomycetes</taxon>
        <taxon>Pleosporomycetidae</taxon>
        <taxon>Pleosporales</taxon>
        <taxon>Pleosporineae</taxon>
        <taxon>Pleosporaceae</taxon>
        <taxon>Stemphylium</taxon>
    </lineage>
</organism>
<keyword evidence="8 21" id="KW-0378">Hydrolase</keyword>
<dbReference type="FunFam" id="2.60.40.10:FF:000757">
    <property type="entry name" value="Beta-glucosidase G"/>
    <property type="match status" value="1"/>
</dbReference>
<feature type="domain" description="Fibronectin type III-like" evidence="20">
    <location>
        <begin position="732"/>
        <end position="803"/>
    </location>
</feature>
<evidence type="ECO:0000256" key="6">
    <source>
        <dbReference type="ARBA" id="ARBA00022525"/>
    </source>
</evidence>
<comment type="similarity">
    <text evidence="4">Belongs to the glycosyl hydrolase 3 family.</text>
</comment>
<evidence type="ECO:0000256" key="2">
    <source>
        <dbReference type="ARBA" id="ARBA00004613"/>
    </source>
</evidence>
<dbReference type="InterPro" id="IPR050288">
    <property type="entry name" value="Cellulose_deg_GH3"/>
</dbReference>
<evidence type="ECO:0000256" key="1">
    <source>
        <dbReference type="ARBA" id="ARBA00000448"/>
    </source>
</evidence>
<evidence type="ECO:0000256" key="9">
    <source>
        <dbReference type="ARBA" id="ARBA00023001"/>
    </source>
</evidence>
<evidence type="ECO:0000256" key="3">
    <source>
        <dbReference type="ARBA" id="ARBA00004987"/>
    </source>
</evidence>
<reference evidence="22" key="1">
    <citation type="submission" date="2018-05" db="EMBL/GenBank/DDBJ databases">
        <title>Draft genome sequence of Stemphylium lycopersici strain CIDEFI 213.</title>
        <authorList>
            <person name="Medina R."/>
            <person name="Franco M.E.E."/>
            <person name="Lucentini C.G."/>
            <person name="Saparrat M.C.N."/>
            <person name="Balatti P.A."/>
        </authorList>
    </citation>
    <scope>NUCLEOTIDE SEQUENCE [LARGE SCALE GENOMIC DNA]</scope>
    <source>
        <strain evidence="22">CIDEFI 213</strain>
    </source>
</reference>
<evidence type="ECO:0000256" key="17">
    <source>
        <dbReference type="ARBA" id="ARBA00041601"/>
    </source>
</evidence>
<dbReference type="Gene3D" id="2.60.40.10">
    <property type="entry name" value="Immunoglobulins"/>
    <property type="match status" value="1"/>
</dbReference>
<evidence type="ECO:0000256" key="5">
    <source>
        <dbReference type="ARBA" id="ARBA00012744"/>
    </source>
</evidence>
<dbReference type="InterPro" id="IPR036962">
    <property type="entry name" value="Glyco_hydro_3_N_sf"/>
</dbReference>
<dbReference type="GO" id="GO:0030245">
    <property type="term" value="P:cellulose catabolic process"/>
    <property type="evidence" value="ECO:0007669"/>
    <property type="project" value="UniProtKB-KW"/>
</dbReference>
<keyword evidence="11" id="KW-0119">Carbohydrate metabolism</keyword>
<keyword evidence="10" id="KW-0325">Glycoprotein</keyword>
<keyword evidence="7 19" id="KW-0732">Signal</keyword>
<evidence type="ECO:0000256" key="14">
    <source>
        <dbReference type="ARBA" id="ARBA00024983"/>
    </source>
</evidence>
<dbReference type="PANTHER" id="PTHR42715">
    <property type="entry name" value="BETA-GLUCOSIDASE"/>
    <property type="match status" value="1"/>
</dbReference>
<dbReference type="InterPro" id="IPR036881">
    <property type="entry name" value="Glyco_hydro_3_C_sf"/>
</dbReference>
<dbReference type="FunFam" id="3.20.20.300:FF:000002">
    <property type="entry name" value="Probable beta-glucosidase"/>
    <property type="match status" value="1"/>
</dbReference>
<evidence type="ECO:0000256" key="10">
    <source>
        <dbReference type="ARBA" id="ARBA00023180"/>
    </source>
</evidence>
<dbReference type="SMART" id="SM01217">
    <property type="entry name" value="Fn3_like"/>
    <property type="match status" value="1"/>
</dbReference>
<keyword evidence="22" id="KW-1185">Reference proteome</keyword>
<dbReference type="FunFam" id="3.40.50.1700:FF:000003">
    <property type="entry name" value="Probable beta-glucosidase"/>
    <property type="match status" value="1"/>
</dbReference>
<evidence type="ECO:0000256" key="16">
    <source>
        <dbReference type="ARBA" id="ARBA00041276"/>
    </source>
</evidence>
<dbReference type="AlphaFoldDB" id="A0A364NC99"/>
<dbReference type="InterPro" id="IPR013783">
    <property type="entry name" value="Ig-like_fold"/>
</dbReference>
<accession>A0A364NC99</accession>
<evidence type="ECO:0000256" key="15">
    <source>
        <dbReference type="ARBA" id="ARBA00039579"/>
    </source>
</evidence>
<dbReference type="EC" id="3.2.1.21" evidence="5"/>
<dbReference type="SUPFAM" id="SSF51445">
    <property type="entry name" value="(Trans)glycosidases"/>
    <property type="match status" value="1"/>
</dbReference>
<dbReference type="STRING" id="183478.A0A364NC99"/>
<proteinExistence type="inferred from homology"/>
<evidence type="ECO:0000256" key="12">
    <source>
        <dbReference type="ARBA" id="ARBA00023295"/>
    </source>
</evidence>
<feature type="chain" id="PRO_5016883751" description="Probable beta-glucosidase G" evidence="19">
    <location>
        <begin position="22"/>
        <end position="817"/>
    </location>
</feature>
<evidence type="ECO:0000256" key="19">
    <source>
        <dbReference type="SAM" id="SignalP"/>
    </source>
</evidence>
<evidence type="ECO:0000256" key="8">
    <source>
        <dbReference type="ARBA" id="ARBA00022801"/>
    </source>
</evidence>
<dbReference type="Gene3D" id="3.40.50.1700">
    <property type="entry name" value="Glycoside hydrolase family 3 C-terminal domain"/>
    <property type="match status" value="1"/>
</dbReference>
<protein>
    <recommendedName>
        <fullName evidence="15">Probable beta-glucosidase G</fullName>
        <ecNumber evidence="5">3.2.1.21</ecNumber>
    </recommendedName>
    <alternativeName>
        <fullName evidence="16">Beta-D-glucoside glucohydrolase G</fullName>
    </alternativeName>
    <alternativeName>
        <fullName evidence="17">Cellobiase G</fullName>
    </alternativeName>
    <alternativeName>
        <fullName evidence="18">Gentiobiase G</fullName>
    </alternativeName>
</protein>
<keyword evidence="13" id="KW-0624">Polysaccharide degradation</keyword>
<evidence type="ECO:0000313" key="22">
    <source>
        <dbReference type="Proteomes" id="UP000249619"/>
    </source>
</evidence>
<dbReference type="InterPro" id="IPR002772">
    <property type="entry name" value="Glyco_hydro_3_C"/>
</dbReference>
<dbReference type="InterPro" id="IPR001764">
    <property type="entry name" value="Glyco_hydro_3_N"/>
</dbReference>
<dbReference type="PRINTS" id="PR00133">
    <property type="entry name" value="GLHYDRLASE3"/>
</dbReference>
<dbReference type="EMBL" id="QGDH01000017">
    <property type="protein sequence ID" value="RAR14870.1"/>
    <property type="molecule type" value="Genomic_DNA"/>
</dbReference>
<keyword evidence="12 21" id="KW-0326">Glycosidase</keyword>
<comment type="catalytic activity">
    <reaction evidence="1">
        <text>Hydrolysis of terminal, non-reducing beta-D-glucosyl residues with release of beta-D-glucose.</text>
        <dbReference type="EC" id="3.2.1.21"/>
    </reaction>
</comment>
<dbReference type="Pfam" id="PF14310">
    <property type="entry name" value="Fn3-like"/>
    <property type="match status" value="1"/>
</dbReference>
<dbReference type="Proteomes" id="UP000249619">
    <property type="component" value="Unassembled WGS sequence"/>
</dbReference>
<dbReference type="GO" id="GO:0008422">
    <property type="term" value="F:beta-glucosidase activity"/>
    <property type="evidence" value="ECO:0007669"/>
    <property type="project" value="UniProtKB-EC"/>
</dbReference>
<comment type="pathway">
    <text evidence="3">Glycan metabolism; cellulose degradation.</text>
</comment>
<dbReference type="GO" id="GO:0005576">
    <property type="term" value="C:extracellular region"/>
    <property type="evidence" value="ECO:0007669"/>
    <property type="project" value="UniProtKB-SubCell"/>
</dbReference>
<dbReference type="Gene3D" id="3.20.20.300">
    <property type="entry name" value="Glycoside hydrolase, family 3, N-terminal domain"/>
    <property type="match status" value="1"/>
</dbReference>
<sequence length="817" mass="88262">MAPSVLSAVLSGSALLAAANAQAFDAGSRGSSAFSYVQPLNTTILTEYGSSPAVYPSPNATGAGGWEMGLKKAKAFVAQLTIEEKADMVTGQAGPCVGNIVAIPRLGFPGLCLQDGPLAIRVADYASVFSAGVSAGATWDKDLMYERGMAMGQEFRAKGAHVFLGPVAGPLGRSAYAGRNWEGFSSDPYLSGVAMEKTIQAAQDAGVQACAKHWVGNEQEIMRNPTYRTDDNTEQNQTAISANIDDRTMHELYMWPFANAVKARAASFMCSYQRINGSYGCQNSASQNGLLKTELGFQGYIMSDWGATHSGVASIEAGLDMNMPGGLGSYGQNFGIPSYFGGNVTLAVNNGTVDEARIDDMVIRIMTPYFQLGQDQDFPTVDPSGADLNTFSPRNTWTREFNLTGEVSRDVRGNHAELIRRHGAAGSVLLKNVDRTLPLKAPRNVAVFGNDAGNPARSSVINQEDYEYGSLFAGGGSGTGQFTYQISPLHAIQERVGSDGGIVQYFLNNTHITNNNVSTLLIPRGVPEVCIVMLKTWAQEAADRAHLSSDWDGDDVVEAVASYCNNTVVVTHSAGINDLPWSDHPNVTAILAAHFPGQESGHSLVDLLYGEVNPSGHLPYTIAMKGEDYNAPPTTEIQTNGRDDWQSWFEEKLEIDYRYFDMHNISVRYEFGFGLSYTTFSISDIKSSPLEHNITSMPEQLPIQPGGNPALWESLYNVTVSVANTGDVAGAAVPQLYVGLPSSAPAGTPIRQLRGFEKVYLEKGESQSVSFELMRRDLSYWDVVSQQWVIPEGEFNIWVGLSSRDLKVKDSFTVVGQ</sequence>
<dbReference type="InterPro" id="IPR017853">
    <property type="entry name" value="GH"/>
</dbReference>
<evidence type="ECO:0000313" key="21">
    <source>
        <dbReference type="EMBL" id="RAR14870.1"/>
    </source>
</evidence>
<evidence type="ECO:0000256" key="18">
    <source>
        <dbReference type="ARBA" id="ARBA00041808"/>
    </source>
</evidence>
<dbReference type="Pfam" id="PF01915">
    <property type="entry name" value="Glyco_hydro_3_C"/>
    <property type="match status" value="1"/>
</dbReference>
<comment type="subcellular location">
    <subcellularLocation>
        <location evidence="2">Secreted</location>
    </subcellularLocation>
</comment>
<dbReference type="InterPro" id="IPR026891">
    <property type="entry name" value="Fn3-like"/>
</dbReference>
<name>A0A364NC99_STELY</name>
<evidence type="ECO:0000256" key="13">
    <source>
        <dbReference type="ARBA" id="ARBA00023326"/>
    </source>
</evidence>
<keyword evidence="9" id="KW-0136">Cellulose degradation</keyword>
<evidence type="ECO:0000256" key="7">
    <source>
        <dbReference type="ARBA" id="ARBA00022729"/>
    </source>
</evidence>
<feature type="signal peptide" evidence="19">
    <location>
        <begin position="1"/>
        <end position="21"/>
    </location>
</feature>
<evidence type="ECO:0000259" key="20">
    <source>
        <dbReference type="SMART" id="SM01217"/>
    </source>
</evidence>
<evidence type="ECO:0000256" key="11">
    <source>
        <dbReference type="ARBA" id="ARBA00023277"/>
    </source>
</evidence>
<keyword evidence="6" id="KW-0964">Secreted</keyword>